<dbReference type="EMBL" id="MH046811">
    <property type="protein sequence ID" value="AZL89830.1"/>
    <property type="molecule type" value="Genomic_DNA"/>
</dbReference>
<proteinExistence type="predicted"/>
<accession>A0A3Q8U8L7</accession>
<evidence type="ECO:0000313" key="1">
    <source>
        <dbReference type="EMBL" id="AZL89830.1"/>
    </source>
</evidence>
<name>A0A3Q8U8L7_9VIRU</name>
<protein>
    <submittedName>
        <fullName evidence="1">Uncharacterized protein</fullName>
    </submittedName>
</protein>
<gene>
    <name evidence="1" type="ORF">Mb0994</name>
</gene>
<organism evidence="1">
    <name type="scientific">Megavirus baoshan</name>
    <dbReference type="NCBI Taxonomy" id="2496520"/>
    <lineage>
        <taxon>Viruses</taxon>
        <taxon>Varidnaviria</taxon>
        <taxon>Bamfordvirae</taxon>
        <taxon>Nucleocytoviricota</taxon>
        <taxon>Megaviricetes</taxon>
        <taxon>Imitervirales</taxon>
        <taxon>Mimiviridae</taxon>
        <taxon>Megamimivirinae</taxon>
        <taxon>Megavirus</taxon>
        <taxon>Megavirus baoshanense</taxon>
    </lineage>
</organism>
<reference evidence="1" key="1">
    <citation type="submission" date="2018-03" db="EMBL/GenBank/DDBJ databases">
        <title>Draft genome sequences of Megaviruse, new member of the family Mimiviridae isolated from water in Shanghai, China.</title>
        <authorList>
            <person name="Xia Y."/>
        </authorList>
    </citation>
    <scope>NUCLEOTIDE SEQUENCE</scope>
    <source>
        <strain evidence="1">SH</strain>
    </source>
</reference>
<sequence>MQRKITKSNLHNTAKYSISGYIRKNRFDGVSKRLFTNGSIVSNKDLPIENTNDYEYINRFVNNLPMTLNESEKDKLNNEFKIFLNAHNVHEKKLINETINETKTQIANIHWIMAISLGITSVLLF</sequence>